<evidence type="ECO:0000256" key="1">
    <source>
        <dbReference type="ARBA" id="ARBA00007754"/>
    </source>
</evidence>
<feature type="domain" description="GH26" evidence="5">
    <location>
        <begin position="19"/>
        <end position="314"/>
    </location>
</feature>
<gene>
    <name evidence="7" type="ordered locus">Clocl_3132</name>
</gene>
<dbReference type="GO" id="GO:0006080">
    <property type="term" value="P:substituted mannan metabolic process"/>
    <property type="evidence" value="ECO:0007669"/>
    <property type="project" value="InterPro"/>
</dbReference>
<evidence type="ECO:0000313" key="7">
    <source>
        <dbReference type="EMBL" id="AEV69659.1"/>
    </source>
</evidence>
<evidence type="ECO:0000259" key="5">
    <source>
        <dbReference type="PROSITE" id="PS51764"/>
    </source>
</evidence>
<dbReference type="PROSITE" id="PS00018">
    <property type="entry name" value="EF_HAND_1"/>
    <property type="match status" value="1"/>
</dbReference>
<feature type="active site" description="Proton donor" evidence="4">
    <location>
        <position position="147"/>
    </location>
</feature>
<dbReference type="PROSITE" id="PS51764">
    <property type="entry name" value="GH26"/>
    <property type="match status" value="1"/>
</dbReference>
<dbReference type="InterPro" id="IPR000805">
    <property type="entry name" value="Glyco_hydro_26"/>
</dbReference>
<dbReference type="Proteomes" id="UP000005435">
    <property type="component" value="Chromosome"/>
</dbReference>
<dbReference type="PANTHER" id="PTHR40079:SF4">
    <property type="entry name" value="GH26 DOMAIN-CONTAINING PROTEIN-RELATED"/>
    <property type="match status" value="1"/>
</dbReference>
<evidence type="ECO:0000313" key="8">
    <source>
        <dbReference type="Proteomes" id="UP000005435"/>
    </source>
</evidence>
<keyword evidence="3 4" id="KW-0326">Glycosidase</keyword>
<dbReference type="InterPro" id="IPR022790">
    <property type="entry name" value="GH26_dom"/>
</dbReference>
<dbReference type="PROSITE" id="PS51766">
    <property type="entry name" value="DOCKERIN"/>
    <property type="match status" value="1"/>
</dbReference>
<dbReference type="InterPro" id="IPR017853">
    <property type="entry name" value="GH"/>
</dbReference>
<name>G8LVM3_ACECE</name>
<dbReference type="GO" id="GO:0016985">
    <property type="term" value="F:mannan endo-1,4-beta-mannosidase activity"/>
    <property type="evidence" value="ECO:0007669"/>
    <property type="project" value="InterPro"/>
</dbReference>
<dbReference type="Gene3D" id="3.20.20.80">
    <property type="entry name" value="Glycosidases"/>
    <property type="match status" value="1"/>
</dbReference>
<keyword evidence="2 4" id="KW-0378">Hydrolase</keyword>
<dbReference type="Pfam" id="PF00404">
    <property type="entry name" value="Dockerin_1"/>
    <property type="match status" value="1"/>
</dbReference>
<dbReference type="KEGG" id="ccl:Clocl_3132"/>
<protein>
    <submittedName>
        <fullName evidence="7">Beta-mannanase</fullName>
    </submittedName>
</protein>
<feature type="domain" description="Dockerin" evidence="6">
    <location>
        <begin position="339"/>
        <end position="407"/>
    </location>
</feature>
<sequence length="411" mass="46737" precursor="true">MYNKIKRIEKWGVFMLKNRKQSILMAILLLLGLTLFPITGNSAETELKIGAWLGSQPTDAGIKELNQLQGRNLDIVHMFINWSTNFDFVRPHADAVYANNAILLITWEPWEYDTVQIMNGNADSYIRRMAQDMKYYGKEIWLRPLHEANGDWYPWAIGYAGGKNTNSTYIAAFRRIVDIFRSEGANNVKWVFNVNCNNVGPNTSFTGIYPGDNYVDYTSIDGYNWGTTQSWGSKWQSFDEIFSEAYNSLRNYNKPIIIAEWASAEIGGNKAQWITDSFNRIKSSYDKIFAAVWFNHNKETDWRINSSEAALNAYRNAIKKTSATPTATQVLNPTPTPSSAVIYGDVNQDGTFNSIDYGFLKMYLLGMVKEDSINKQAADVDGNGTIDSIDFAYMKMHLLGMINKFPVQENI</sequence>
<dbReference type="InterPro" id="IPR016134">
    <property type="entry name" value="Dockerin_dom"/>
</dbReference>
<reference evidence="7 8" key="2">
    <citation type="journal article" date="2012" name="Stand. Genomic Sci.">
        <title>Complete Genome Sequence of Clostridium clariflavum DSM 19732.</title>
        <authorList>
            <person name="Izquierdo J.A."/>
            <person name="Goodwin L."/>
            <person name="Davenport K.W."/>
            <person name="Teshima H."/>
            <person name="Bruce D."/>
            <person name="Detter C."/>
            <person name="Tapia R."/>
            <person name="Han S."/>
            <person name="Land M."/>
            <person name="Hauser L."/>
            <person name="Jeffries C.D."/>
            <person name="Han J."/>
            <person name="Pitluck S."/>
            <person name="Nolan M."/>
            <person name="Chen A."/>
            <person name="Huntemann M."/>
            <person name="Mavromatis K."/>
            <person name="Mikhailova N."/>
            <person name="Liolios K."/>
            <person name="Woyke T."/>
            <person name="Lynd L.R."/>
        </authorList>
    </citation>
    <scope>NUCLEOTIDE SEQUENCE [LARGE SCALE GENOMIC DNA]</scope>
    <source>
        <strain evidence="8">DSM 19732 / NBRC 101661 / EBR45</strain>
    </source>
</reference>
<reference evidence="8" key="1">
    <citation type="submission" date="2011-12" db="EMBL/GenBank/DDBJ databases">
        <title>Complete sequence of Clostridium clariflavum DSM 19732.</title>
        <authorList>
            <consortium name="US DOE Joint Genome Institute"/>
            <person name="Lucas S."/>
            <person name="Han J."/>
            <person name="Lapidus A."/>
            <person name="Cheng J.-F."/>
            <person name="Goodwin L."/>
            <person name="Pitluck S."/>
            <person name="Peters L."/>
            <person name="Teshima H."/>
            <person name="Detter J.C."/>
            <person name="Han C."/>
            <person name="Tapia R."/>
            <person name="Land M."/>
            <person name="Hauser L."/>
            <person name="Kyrpides N."/>
            <person name="Ivanova N."/>
            <person name="Pagani I."/>
            <person name="Kitzmiller T."/>
            <person name="Lynd L."/>
            <person name="Izquierdo J."/>
            <person name="Woyke T."/>
        </authorList>
    </citation>
    <scope>NUCLEOTIDE SEQUENCE [LARGE SCALE GENOMIC DNA]</scope>
    <source>
        <strain evidence="8">DSM 19732 / NBRC 101661 / EBR45</strain>
    </source>
</reference>
<dbReference type="InterPro" id="IPR002105">
    <property type="entry name" value="Dockerin_1_rpt"/>
</dbReference>
<dbReference type="CDD" id="cd14256">
    <property type="entry name" value="Dockerin_I"/>
    <property type="match status" value="1"/>
</dbReference>
<evidence type="ECO:0000256" key="3">
    <source>
        <dbReference type="ARBA" id="ARBA00023295"/>
    </source>
</evidence>
<organism evidence="7 8">
    <name type="scientific">Acetivibrio clariflavus (strain DSM 19732 / NBRC 101661 / EBR45)</name>
    <name type="common">Clostridium clariflavum</name>
    <dbReference type="NCBI Taxonomy" id="720554"/>
    <lineage>
        <taxon>Bacteria</taxon>
        <taxon>Bacillati</taxon>
        <taxon>Bacillota</taxon>
        <taxon>Clostridia</taxon>
        <taxon>Eubacteriales</taxon>
        <taxon>Oscillospiraceae</taxon>
        <taxon>Acetivibrio</taxon>
    </lineage>
</organism>
<dbReference type="PANTHER" id="PTHR40079">
    <property type="entry name" value="MANNAN ENDO-1,4-BETA-MANNOSIDASE E-RELATED"/>
    <property type="match status" value="1"/>
</dbReference>
<dbReference type="AlphaFoldDB" id="G8LVM3"/>
<feature type="active site" description="Nucleophile" evidence="4">
    <location>
        <position position="260"/>
    </location>
</feature>
<accession>G8LVM3</accession>
<dbReference type="GO" id="GO:0000272">
    <property type="term" value="P:polysaccharide catabolic process"/>
    <property type="evidence" value="ECO:0007669"/>
    <property type="project" value="InterPro"/>
</dbReference>
<dbReference type="eggNOG" id="COG4124">
    <property type="taxonomic scope" value="Bacteria"/>
</dbReference>
<keyword evidence="8" id="KW-1185">Reference proteome</keyword>
<dbReference type="HOGENOM" id="CLU_038234_0_0_9"/>
<dbReference type="SUPFAM" id="SSF63446">
    <property type="entry name" value="Type I dockerin domain"/>
    <property type="match status" value="1"/>
</dbReference>
<dbReference type="STRING" id="720554.Clocl_3132"/>
<dbReference type="InterPro" id="IPR018247">
    <property type="entry name" value="EF_Hand_1_Ca_BS"/>
</dbReference>
<dbReference type="Gene3D" id="1.10.1330.10">
    <property type="entry name" value="Dockerin domain"/>
    <property type="match status" value="1"/>
</dbReference>
<proteinExistence type="inferred from homology"/>
<dbReference type="SUPFAM" id="SSF51445">
    <property type="entry name" value="(Trans)glycosidases"/>
    <property type="match status" value="1"/>
</dbReference>
<evidence type="ECO:0000256" key="4">
    <source>
        <dbReference type="PROSITE-ProRule" id="PRU01100"/>
    </source>
</evidence>
<dbReference type="EMBL" id="CP003065">
    <property type="protein sequence ID" value="AEV69659.1"/>
    <property type="molecule type" value="Genomic_DNA"/>
</dbReference>
<dbReference type="InterPro" id="IPR036439">
    <property type="entry name" value="Dockerin_dom_sf"/>
</dbReference>
<evidence type="ECO:0000259" key="6">
    <source>
        <dbReference type="PROSITE" id="PS51766"/>
    </source>
</evidence>
<dbReference type="Pfam" id="PF02156">
    <property type="entry name" value="Glyco_hydro_26"/>
    <property type="match status" value="1"/>
</dbReference>
<comment type="similarity">
    <text evidence="1 4">Belongs to the glycosyl hydrolase 26 family.</text>
</comment>
<evidence type="ECO:0000256" key="2">
    <source>
        <dbReference type="ARBA" id="ARBA00022801"/>
    </source>
</evidence>